<dbReference type="Proteomes" id="UP000215214">
    <property type="component" value="Chromosome TJEJU"/>
</dbReference>
<dbReference type="KEGG" id="tje:TJEJU_1404"/>
<keyword evidence="2" id="KW-1185">Reference proteome</keyword>
<keyword evidence="1" id="KW-0449">Lipoprotein</keyword>
<dbReference type="AlphaFoldDB" id="A0A238U993"/>
<reference evidence="1 2" key="1">
    <citation type="submission" date="2017-07" db="EMBL/GenBank/DDBJ databases">
        <authorList>
            <person name="Sun Z.S."/>
            <person name="Albrecht U."/>
            <person name="Echele G."/>
            <person name="Lee C.C."/>
        </authorList>
    </citation>
    <scope>NUCLEOTIDE SEQUENCE [LARGE SCALE GENOMIC DNA]</scope>
    <source>
        <strain evidence="2">type strain: KCTC 22618</strain>
    </source>
</reference>
<name>A0A238U993_9FLAO</name>
<evidence type="ECO:0000313" key="1">
    <source>
        <dbReference type="EMBL" id="SNR15138.1"/>
    </source>
</evidence>
<dbReference type="OrthoDB" id="1428633at2"/>
<dbReference type="PROSITE" id="PS51257">
    <property type="entry name" value="PROKAR_LIPOPROTEIN"/>
    <property type="match status" value="1"/>
</dbReference>
<dbReference type="EMBL" id="LT899436">
    <property type="protein sequence ID" value="SNR15138.1"/>
    <property type="molecule type" value="Genomic_DNA"/>
</dbReference>
<accession>A0A238U993</accession>
<organism evidence="1 2">
    <name type="scientific">Tenacibaculum jejuense</name>
    <dbReference type="NCBI Taxonomy" id="584609"/>
    <lineage>
        <taxon>Bacteria</taxon>
        <taxon>Pseudomonadati</taxon>
        <taxon>Bacteroidota</taxon>
        <taxon>Flavobacteriia</taxon>
        <taxon>Flavobacteriales</taxon>
        <taxon>Flavobacteriaceae</taxon>
        <taxon>Tenacibaculum</taxon>
    </lineage>
</organism>
<proteinExistence type="predicted"/>
<sequence>MERFICITILIFLFSCSNKSKENLKECLDENEVEFLYEGKTIFEEALVKFYSKKNLAENYKVYLEDLTIASDSLVMLESNTKALQFIDKLRKLNKIHSFWTINKTDQSILKQEDYEIAKGNYLSCLESVAKTEIFKDFFIVLNDKGVNISSAIVAESLLHEDLITRMLKEDKELLSIYVAFHMYYESILNSQLYLEEKVF</sequence>
<protein>
    <submittedName>
        <fullName evidence="1">Probable lipoprotein</fullName>
    </submittedName>
</protein>
<gene>
    <name evidence="1" type="ORF">TJEJU_1404</name>
</gene>
<dbReference type="RefSeq" id="WP_095070667.1">
    <property type="nucleotide sequence ID" value="NZ_LT899436.1"/>
</dbReference>
<evidence type="ECO:0000313" key="2">
    <source>
        <dbReference type="Proteomes" id="UP000215214"/>
    </source>
</evidence>